<keyword evidence="5" id="KW-1185">Reference proteome</keyword>
<reference evidence="4 5" key="1">
    <citation type="journal article" date="2015" name="Int. J. Syst. Evol. Microbiol.">
        <title>Revisiting Corynebacterium glyciniphilum (ex Kubota et al., 1972) sp. nov., nom. rev., isolated from putrefied banana.</title>
        <authorList>
            <person name="Al-Dilaimi A."/>
            <person name="Bednarz H."/>
            <person name="Lomker A."/>
            <person name="Niehaus K."/>
            <person name="Kalinowski J."/>
            <person name="Ruckert C."/>
        </authorList>
    </citation>
    <scope>NUCLEOTIDE SEQUENCE [LARGE SCALE GENOMIC DNA]</scope>
    <source>
        <strain evidence="4">AJ 3170</strain>
    </source>
</reference>
<organism evidence="4 5">
    <name type="scientific">Corynebacterium glyciniphilum AJ 3170</name>
    <dbReference type="NCBI Taxonomy" id="1404245"/>
    <lineage>
        <taxon>Bacteria</taxon>
        <taxon>Bacillati</taxon>
        <taxon>Actinomycetota</taxon>
        <taxon>Actinomycetes</taxon>
        <taxon>Mycobacteriales</taxon>
        <taxon>Corynebacteriaceae</taxon>
        <taxon>Corynebacterium</taxon>
    </lineage>
</organism>
<sequence length="151" mass="15992">MGAVSTNNNSDNPDVTSGSDHAADGAVAGRELTSPVTGLPAGERVFNVPETAELLGVLVTRIMDDLNSHRLVAVQVDGVRQIPARFFTDAGEINRFVPGLIALLADGGYSDEEILEFLFTEDGSLPGRPVDALHGHLAREVMRRAQAMAIA</sequence>
<evidence type="ECO:0000259" key="2">
    <source>
        <dbReference type="Pfam" id="PF18367"/>
    </source>
</evidence>
<evidence type="ECO:0000313" key="4">
    <source>
        <dbReference type="EMBL" id="AHW64403.1"/>
    </source>
</evidence>
<feature type="domain" description="Rv2175c C-terminal" evidence="2">
    <location>
        <begin position="97"/>
        <end position="149"/>
    </location>
</feature>
<dbReference type="Pfam" id="PF21531">
    <property type="entry name" value="Rv2175c_wHTH"/>
    <property type="match status" value="1"/>
</dbReference>
<name>X5DMQ5_9CORY</name>
<accession>X5DMQ5</accession>
<dbReference type="GO" id="GO:0003677">
    <property type="term" value="F:DNA binding"/>
    <property type="evidence" value="ECO:0007669"/>
    <property type="project" value="InterPro"/>
</dbReference>
<dbReference type="Proteomes" id="UP000023703">
    <property type="component" value="Chromosome"/>
</dbReference>
<dbReference type="eggNOG" id="ENOG5032W34">
    <property type="taxonomic scope" value="Bacteria"/>
</dbReference>
<dbReference type="EMBL" id="CP006842">
    <property type="protein sequence ID" value="AHW64403.1"/>
    <property type="molecule type" value="Genomic_DNA"/>
</dbReference>
<dbReference type="HOGENOM" id="CLU_134416_0_0_11"/>
<evidence type="ECO:0000313" key="5">
    <source>
        <dbReference type="Proteomes" id="UP000023703"/>
    </source>
</evidence>
<dbReference type="Pfam" id="PF18367">
    <property type="entry name" value="Rv2175c_C"/>
    <property type="match status" value="1"/>
</dbReference>
<evidence type="ECO:0000256" key="1">
    <source>
        <dbReference type="SAM" id="MobiDB-lite"/>
    </source>
</evidence>
<dbReference type="AlphaFoldDB" id="X5DMQ5"/>
<dbReference type="STRING" id="1404245.CGLY_09790"/>
<evidence type="ECO:0000259" key="3">
    <source>
        <dbReference type="Pfam" id="PF21531"/>
    </source>
</evidence>
<proteinExistence type="predicted"/>
<feature type="domain" description="DNA-binding protein Rv2175c wHTH" evidence="3">
    <location>
        <begin position="39"/>
        <end position="87"/>
    </location>
</feature>
<feature type="compositionally biased region" description="Polar residues" evidence="1">
    <location>
        <begin position="1"/>
        <end position="19"/>
    </location>
</feature>
<dbReference type="KEGG" id="cgy:CGLY_09790"/>
<dbReference type="InterPro" id="IPR048576">
    <property type="entry name" value="Rv2175c_wHTH"/>
</dbReference>
<dbReference type="InterPro" id="IPR041098">
    <property type="entry name" value="Rv2175c_C"/>
</dbReference>
<feature type="region of interest" description="Disordered" evidence="1">
    <location>
        <begin position="1"/>
        <end position="22"/>
    </location>
</feature>
<protein>
    <submittedName>
        <fullName evidence="4">Uncharacterized protein</fullName>
    </submittedName>
</protein>
<gene>
    <name evidence="4" type="ORF">CGLY_09790</name>
</gene>